<protein>
    <submittedName>
        <fullName evidence="1">Uncharacterized protein</fullName>
    </submittedName>
</protein>
<sequence length="118" mass="13139">KGEGDQDDQGRIHSFISLYQQWRDIRSFTSIQKSLFSKLEFKACSLTSSSQLAKKASVRATVKLSLSDLWSLVQVMGSTIYSCVKVGCLHPANIIFHRACVHLPNYHAPPSTTISTHT</sequence>
<dbReference type="Proteomes" id="UP000824120">
    <property type="component" value="Unassembled WGS sequence"/>
</dbReference>
<organism evidence="1 2">
    <name type="scientific">Solanum commersonii</name>
    <name type="common">Commerson's wild potato</name>
    <name type="synonym">Commerson's nightshade</name>
    <dbReference type="NCBI Taxonomy" id="4109"/>
    <lineage>
        <taxon>Eukaryota</taxon>
        <taxon>Viridiplantae</taxon>
        <taxon>Streptophyta</taxon>
        <taxon>Embryophyta</taxon>
        <taxon>Tracheophyta</taxon>
        <taxon>Spermatophyta</taxon>
        <taxon>Magnoliopsida</taxon>
        <taxon>eudicotyledons</taxon>
        <taxon>Gunneridae</taxon>
        <taxon>Pentapetalae</taxon>
        <taxon>asterids</taxon>
        <taxon>lamiids</taxon>
        <taxon>Solanales</taxon>
        <taxon>Solanaceae</taxon>
        <taxon>Solanoideae</taxon>
        <taxon>Solaneae</taxon>
        <taxon>Solanum</taxon>
    </lineage>
</organism>
<reference evidence="1" key="1">
    <citation type="submission" date="2020-09" db="EMBL/GenBank/DDBJ databases">
        <title>De no assembly of potato wild relative species, Solanum commersonii.</title>
        <authorList>
            <person name="Cho K."/>
        </authorList>
    </citation>
    <scope>NUCLEOTIDE SEQUENCE</scope>
    <source>
        <strain evidence="1">LZ3.2</strain>
        <tissue evidence="1">Leaf</tissue>
    </source>
</reference>
<proteinExistence type="predicted"/>
<dbReference type="EMBL" id="JACXVP010000037">
    <property type="protein sequence ID" value="KAG5568820.1"/>
    <property type="molecule type" value="Genomic_DNA"/>
</dbReference>
<evidence type="ECO:0000313" key="2">
    <source>
        <dbReference type="Proteomes" id="UP000824120"/>
    </source>
</evidence>
<feature type="non-terminal residue" evidence="1">
    <location>
        <position position="118"/>
    </location>
</feature>
<comment type="caution">
    <text evidence="1">The sequence shown here is derived from an EMBL/GenBank/DDBJ whole genome shotgun (WGS) entry which is preliminary data.</text>
</comment>
<evidence type="ECO:0000313" key="1">
    <source>
        <dbReference type="EMBL" id="KAG5568820.1"/>
    </source>
</evidence>
<accession>A0A9J5W0C5</accession>
<name>A0A9J5W0C5_SOLCO</name>
<dbReference type="AlphaFoldDB" id="A0A9J5W0C5"/>
<gene>
    <name evidence="1" type="ORF">H5410_064166</name>
</gene>
<keyword evidence="2" id="KW-1185">Reference proteome</keyword>